<gene>
    <name evidence="2" type="ORF">SAMN05443634_10347</name>
</gene>
<feature type="signal peptide" evidence="1">
    <location>
        <begin position="1"/>
        <end position="18"/>
    </location>
</feature>
<evidence type="ECO:0008006" key="4">
    <source>
        <dbReference type="Google" id="ProtNLM"/>
    </source>
</evidence>
<dbReference type="STRING" id="1434701.SAMN05443634_10347"/>
<protein>
    <recommendedName>
        <fullName evidence="4">Beta-lactamase-inhibitor-like, PepSY-like</fullName>
    </recommendedName>
</protein>
<evidence type="ECO:0000313" key="2">
    <source>
        <dbReference type="EMBL" id="SHK72294.1"/>
    </source>
</evidence>
<sequence length="172" mass="19116">MKKIFLMAAFLVGIGLQAQISTTRINDIKLGMKLSELEKVIGQKVKMKLNEYGYPEDPVTVVSKGVTYKISLSSTGEEGANASKLSVYMIKSSDSSLKTLSGIKVGSTLDDLISKYKNLNISIFDGYDEKTDKRTKAFRYFNVEDYDAGSILQFNLVNDKVVSFDLMYNEGC</sequence>
<organism evidence="2 3">
    <name type="scientific">Chishuiella changwenlii</name>
    <dbReference type="NCBI Taxonomy" id="1434701"/>
    <lineage>
        <taxon>Bacteria</taxon>
        <taxon>Pseudomonadati</taxon>
        <taxon>Bacteroidota</taxon>
        <taxon>Flavobacteriia</taxon>
        <taxon>Flavobacteriales</taxon>
        <taxon>Weeksellaceae</taxon>
        <taxon>Chishuiella</taxon>
    </lineage>
</organism>
<dbReference type="Proteomes" id="UP000184120">
    <property type="component" value="Unassembled WGS sequence"/>
</dbReference>
<dbReference type="RefSeq" id="WP_072929927.1">
    <property type="nucleotide sequence ID" value="NZ_BMFL01000020.1"/>
</dbReference>
<dbReference type="OrthoDB" id="1249944at2"/>
<evidence type="ECO:0000313" key="3">
    <source>
        <dbReference type="Proteomes" id="UP000184120"/>
    </source>
</evidence>
<evidence type="ECO:0000256" key="1">
    <source>
        <dbReference type="SAM" id="SignalP"/>
    </source>
</evidence>
<name>A0A1M6USZ7_9FLAO</name>
<accession>A0A1M6USZ7</accession>
<reference evidence="3" key="1">
    <citation type="submission" date="2016-11" db="EMBL/GenBank/DDBJ databases">
        <authorList>
            <person name="Varghese N."/>
            <person name="Submissions S."/>
        </authorList>
    </citation>
    <scope>NUCLEOTIDE SEQUENCE [LARGE SCALE GENOMIC DNA]</scope>
    <source>
        <strain evidence="3">DSM 27989</strain>
    </source>
</reference>
<keyword evidence="1" id="KW-0732">Signal</keyword>
<feature type="chain" id="PRO_5009921435" description="Beta-lactamase-inhibitor-like, PepSY-like" evidence="1">
    <location>
        <begin position="19"/>
        <end position="172"/>
    </location>
</feature>
<dbReference type="EMBL" id="FRBH01000003">
    <property type="protein sequence ID" value="SHK72294.1"/>
    <property type="molecule type" value="Genomic_DNA"/>
</dbReference>
<proteinExistence type="predicted"/>
<dbReference type="AlphaFoldDB" id="A0A1M6USZ7"/>